<evidence type="ECO:0000313" key="2">
    <source>
        <dbReference type="EMBL" id="EUA30240.1"/>
    </source>
</evidence>
<protein>
    <submittedName>
        <fullName evidence="2">Putative DNA-binding domain protein</fullName>
    </submittedName>
</protein>
<reference evidence="2" key="1">
    <citation type="submission" date="2014-01" db="EMBL/GenBank/DDBJ databases">
        <authorList>
            <person name="Brown-Elliot B."/>
            <person name="Wallace R."/>
            <person name="Lenaerts A."/>
            <person name="Ordway D."/>
            <person name="DeGroote M.A."/>
            <person name="Parker T."/>
            <person name="Sizemore C."/>
            <person name="Tallon L.J."/>
            <person name="Sadzewicz L.K."/>
            <person name="Sengamalay N."/>
            <person name="Fraser C.M."/>
            <person name="Hine E."/>
            <person name="Shefchek K.A."/>
            <person name="Das S.P."/>
            <person name="Tettelin H."/>
        </authorList>
    </citation>
    <scope>NUCLEOTIDE SEQUENCE [LARGE SCALE GENOMIC DNA]</scope>
    <source>
        <strain evidence="2">4042</strain>
    </source>
</reference>
<feature type="region of interest" description="Disordered" evidence="1">
    <location>
        <begin position="52"/>
        <end position="101"/>
    </location>
</feature>
<dbReference type="PATRIC" id="fig|1299334.3.peg.6176"/>
<gene>
    <name evidence="2" type="ORF">I553_4497</name>
</gene>
<name>X8AH95_MYCXE</name>
<evidence type="ECO:0000256" key="1">
    <source>
        <dbReference type="SAM" id="MobiDB-lite"/>
    </source>
</evidence>
<comment type="caution">
    <text evidence="2">The sequence shown here is derived from an EMBL/GenBank/DDBJ whole genome shotgun (WGS) entry which is preliminary data.</text>
</comment>
<dbReference type="EMBL" id="JAOB01000060">
    <property type="protein sequence ID" value="EUA30240.1"/>
    <property type="molecule type" value="Genomic_DNA"/>
</dbReference>
<keyword evidence="2" id="KW-0238">DNA-binding</keyword>
<sequence>MLLETLSAAPVPELRSGGLGVREVKRLAKATGIDDARLGLILEVAAAAGLIASGMPSPPPEDGDGPTGRQPWPPTGSRKPRPPSGGICWPAPGWTCRPVPR</sequence>
<proteinExistence type="predicted"/>
<dbReference type="GO" id="GO:0003677">
    <property type="term" value="F:DNA binding"/>
    <property type="evidence" value="ECO:0007669"/>
    <property type="project" value="UniProtKB-KW"/>
</dbReference>
<dbReference type="AlphaFoldDB" id="X8AH95"/>
<organism evidence="2">
    <name type="scientific">Mycobacterium xenopi 4042</name>
    <dbReference type="NCBI Taxonomy" id="1299334"/>
    <lineage>
        <taxon>Bacteria</taxon>
        <taxon>Bacillati</taxon>
        <taxon>Actinomycetota</taxon>
        <taxon>Actinomycetes</taxon>
        <taxon>Mycobacteriales</taxon>
        <taxon>Mycobacteriaceae</taxon>
        <taxon>Mycobacterium</taxon>
    </lineage>
</organism>
<accession>X8AH95</accession>